<feature type="transmembrane region" description="Helical" evidence="2">
    <location>
        <begin position="9"/>
        <end position="29"/>
    </location>
</feature>
<dbReference type="Proteomes" id="UP001190700">
    <property type="component" value="Unassembled WGS sequence"/>
</dbReference>
<accession>A0AAE0F273</accession>
<evidence type="ECO:0008006" key="5">
    <source>
        <dbReference type="Google" id="ProtNLM"/>
    </source>
</evidence>
<evidence type="ECO:0000256" key="2">
    <source>
        <dbReference type="SAM" id="Phobius"/>
    </source>
</evidence>
<name>A0AAE0F273_9CHLO</name>
<dbReference type="PANTHER" id="PTHR11319:SF35">
    <property type="entry name" value="OUTER MEMBRANE PROTEIN PMPC-RELATED"/>
    <property type="match status" value="1"/>
</dbReference>
<gene>
    <name evidence="3" type="ORF">CYMTET_41216</name>
</gene>
<protein>
    <recommendedName>
        <fullName evidence="5">TRP C-terminal domain-containing protein</fullName>
    </recommendedName>
</protein>
<feature type="transmembrane region" description="Helical" evidence="2">
    <location>
        <begin position="287"/>
        <end position="306"/>
    </location>
</feature>
<feature type="transmembrane region" description="Helical" evidence="2">
    <location>
        <begin position="350"/>
        <end position="370"/>
    </location>
</feature>
<evidence type="ECO:0000313" key="3">
    <source>
        <dbReference type="EMBL" id="KAK3249351.1"/>
    </source>
</evidence>
<feature type="compositionally biased region" description="Polar residues" evidence="1">
    <location>
        <begin position="484"/>
        <end position="507"/>
    </location>
</feature>
<keyword evidence="2" id="KW-0472">Membrane</keyword>
<feature type="compositionally biased region" description="Polar residues" evidence="1">
    <location>
        <begin position="529"/>
        <end position="549"/>
    </location>
</feature>
<sequence length="549" mass="61160">MTSPFYREFLVKMISPFVCAAAFSAVYLYNNWLLARTVSTDKEGGKETDEAFVHLRNTFMAKSVTLGLFVLQFLHPIVGTAALELFHCNKFKLDDPNDDNQSWLNLDRSTECFTPSWWGYASVSIFMIVFYILALPTAMAIGLSWLKTNRGYKVKMDPMTWAMAPASWQRFMPEEQLKLLNSETMDVVLYCRKEYVEERGEHTFVKVALGVELEGSAVTTILIQDDGSELKHHNSLLDQSVVTFYFGELYNSFEPMYHYWNSVIILRLLAQTGLVVIMKIFTTDQYAIMYALAVAMATVLLQAKFAPYKGAMADRVELLCSLDVMVVLFVFVMSEKADPEDYNKQSASDALFAVQMLLGLYIVWIMIPFVKEEFLEVEGKVLAMVRKSVLNVQKRLSRQSKAKEESKVAEEETGAPTIGDALSTEVLYTNPLSAGDAVKEDGGVALVDGDTETSLIVESDIPDNSSLPSEQQNGVGHDDRNGDTETSLIVESDIPDNSSLPSEQQNGVGHDDRNGDTETNIIVEFGIPGNSSLPSEQQNGIQATSGHVK</sequence>
<feature type="transmembrane region" description="Helical" evidence="2">
    <location>
        <begin position="259"/>
        <end position="281"/>
    </location>
</feature>
<feature type="compositionally biased region" description="Polar residues" evidence="1">
    <location>
        <begin position="458"/>
        <end position="474"/>
    </location>
</feature>
<feature type="transmembrane region" description="Helical" evidence="2">
    <location>
        <begin position="318"/>
        <end position="334"/>
    </location>
</feature>
<feature type="region of interest" description="Disordered" evidence="1">
    <location>
        <begin position="458"/>
        <end position="549"/>
    </location>
</feature>
<feature type="transmembrane region" description="Helical" evidence="2">
    <location>
        <begin position="117"/>
        <end position="146"/>
    </location>
</feature>
<comment type="caution">
    <text evidence="3">The sequence shown here is derived from an EMBL/GenBank/DDBJ whole genome shotgun (WGS) entry which is preliminary data.</text>
</comment>
<dbReference type="AlphaFoldDB" id="A0AAE0F273"/>
<evidence type="ECO:0000256" key="1">
    <source>
        <dbReference type="SAM" id="MobiDB-lite"/>
    </source>
</evidence>
<keyword evidence="4" id="KW-1185">Reference proteome</keyword>
<dbReference type="PANTHER" id="PTHR11319">
    <property type="entry name" value="G PROTEIN-COUPLED RECEPTOR-RELATED"/>
    <property type="match status" value="1"/>
</dbReference>
<keyword evidence="2" id="KW-0812">Transmembrane</keyword>
<organism evidence="3 4">
    <name type="scientific">Cymbomonas tetramitiformis</name>
    <dbReference type="NCBI Taxonomy" id="36881"/>
    <lineage>
        <taxon>Eukaryota</taxon>
        <taxon>Viridiplantae</taxon>
        <taxon>Chlorophyta</taxon>
        <taxon>Pyramimonadophyceae</taxon>
        <taxon>Pyramimonadales</taxon>
        <taxon>Pyramimonadaceae</taxon>
        <taxon>Cymbomonas</taxon>
    </lineage>
</organism>
<dbReference type="EMBL" id="LGRX02027444">
    <property type="protein sequence ID" value="KAK3249351.1"/>
    <property type="molecule type" value="Genomic_DNA"/>
</dbReference>
<proteinExistence type="predicted"/>
<reference evidence="3 4" key="1">
    <citation type="journal article" date="2015" name="Genome Biol. Evol.">
        <title>Comparative Genomics of a Bacterivorous Green Alga Reveals Evolutionary Causalities and Consequences of Phago-Mixotrophic Mode of Nutrition.</title>
        <authorList>
            <person name="Burns J.A."/>
            <person name="Paasch A."/>
            <person name="Narechania A."/>
            <person name="Kim E."/>
        </authorList>
    </citation>
    <scope>NUCLEOTIDE SEQUENCE [LARGE SCALE GENOMIC DNA]</scope>
    <source>
        <strain evidence="3 4">PLY_AMNH</strain>
    </source>
</reference>
<evidence type="ECO:0000313" key="4">
    <source>
        <dbReference type="Proteomes" id="UP001190700"/>
    </source>
</evidence>
<keyword evidence="2" id="KW-1133">Transmembrane helix</keyword>